<dbReference type="SUPFAM" id="SSF53756">
    <property type="entry name" value="UDP-Glycosyltransferase/glycogen phosphorylase"/>
    <property type="match status" value="1"/>
</dbReference>
<sequence length="424" mass="45352">MNICLIGIGTRGDLQPLIALGKGLAARGHRVRVLAGAGFLRWIEGHGLEAVPAELNMETLMRSELGRTWADTGANPLVGVKMMRRLFAQQDEILAADLLRAADGAEVILSSITTVVHTASIAEASGALHVCLPLQPSPLATRHGPSALLAAAPHRDSALNLLLGKLLEETLWRISGAFANRLREERLGLPPLTRGEAMAMLRRTKMVHGCSAHVAPRAPDWPDVWEVCGYWFLDEGKGYEPPEALTRFLDAGEPPLCVGFGSMTTGDPAAVTRLLVDAVTRSGRRAILLSGWAGLGGVALPESILRLDSAPHDWLFPRVSAVVTHGGAGTVAACLRAGRPAVVVPHIADQPYWGRRVEELGLGPAPILRPRLNATRLAAALQATQDTAMQRRAEAMGEKIRAEDGVTVAVARIEQHMEAHRRGG</sequence>
<protein>
    <submittedName>
        <fullName evidence="3">UDP-glucose:sterol glucosyltransferase</fullName>
    </submittedName>
</protein>
<dbReference type="InterPro" id="IPR004276">
    <property type="entry name" value="GlycoTrans_28_N"/>
</dbReference>
<dbReference type="FunFam" id="3.40.50.2000:FF:000009">
    <property type="entry name" value="Sterol 3-beta-glucosyltransferase UGT80A2"/>
    <property type="match status" value="1"/>
</dbReference>
<keyword evidence="4" id="KW-1185">Reference proteome</keyword>
<dbReference type="InterPro" id="IPR002213">
    <property type="entry name" value="UDP_glucos_trans"/>
</dbReference>
<dbReference type="GO" id="GO:0033072">
    <property type="term" value="P:vancomycin biosynthetic process"/>
    <property type="evidence" value="ECO:0007669"/>
    <property type="project" value="UniProtKB-ARBA"/>
</dbReference>
<dbReference type="eggNOG" id="COG1819">
    <property type="taxonomic scope" value="Bacteria"/>
</dbReference>
<keyword evidence="3" id="KW-0808">Transferase</keyword>
<comment type="caution">
    <text evidence="3">The sequence shown here is derived from an EMBL/GenBank/DDBJ whole genome shotgun (WGS) entry which is preliminary data.</text>
</comment>
<proteinExistence type="predicted"/>
<dbReference type="PANTHER" id="PTHR48050:SF13">
    <property type="entry name" value="STEROL 3-BETA-GLUCOSYLTRANSFERASE UGT80A2"/>
    <property type="match status" value="1"/>
</dbReference>
<dbReference type="GO" id="GO:0008194">
    <property type="term" value="F:UDP-glycosyltransferase activity"/>
    <property type="evidence" value="ECO:0007669"/>
    <property type="project" value="InterPro"/>
</dbReference>
<evidence type="ECO:0000313" key="4">
    <source>
        <dbReference type="Proteomes" id="UP000019678"/>
    </source>
</evidence>
<dbReference type="OrthoDB" id="9805366at2"/>
<dbReference type="Pfam" id="PF03033">
    <property type="entry name" value="Glyco_transf_28"/>
    <property type="match status" value="1"/>
</dbReference>
<accession>A0A017TFY2</accession>
<dbReference type="CDD" id="cd03784">
    <property type="entry name" value="GT1_Gtf-like"/>
    <property type="match status" value="1"/>
</dbReference>
<dbReference type="Proteomes" id="UP000019678">
    <property type="component" value="Unassembled WGS sequence"/>
</dbReference>
<dbReference type="STRING" id="1192034.CAP_5958"/>
<organism evidence="3 4">
    <name type="scientific">Chondromyces apiculatus DSM 436</name>
    <dbReference type="NCBI Taxonomy" id="1192034"/>
    <lineage>
        <taxon>Bacteria</taxon>
        <taxon>Pseudomonadati</taxon>
        <taxon>Myxococcota</taxon>
        <taxon>Polyangia</taxon>
        <taxon>Polyangiales</taxon>
        <taxon>Polyangiaceae</taxon>
        <taxon>Chondromyces</taxon>
    </lineage>
</organism>
<dbReference type="Gene3D" id="3.40.50.2000">
    <property type="entry name" value="Glycogen Phosphorylase B"/>
    <property type="match status" value="2"/>
</dbReference>
<dbReference type="InterPro" id="IPR010610">
    <property type="entry name" value="EryCIII-like_C"/>
</dbReference>
<name>A0A017TFY2_9BACT</name>
<dbReference type="Pfam" id="PF06722">
    <property type="entry name" value="EryCIII-like_C"/>
    <property type="match status" value="1"/>
</dbReference>
<dbReference type="PANTHER" id="PTHR48050">
    <property type="entry name" value="STEROL 3-BETA-GLUCOSYLTRANSFERASE"/>
    <property type="match status" value="1"/>
</dbReference>
<feature type="domain" description="Glycosyltransferase family 28 N-terminal" evidence="1">
    <location>
        <begin position="3"/>
        <end position="72"/>
    </location>
</feature>
<evidence type="ECO:0000313" key="3">
    <source>
        <dbReference type="EMBL" id="EYF08198.1"/>
    </source>
</evidence>
<dbReference type="EMBL" id="ASRX01000005">
    <property type="protein sequence ID" value="EYF08198.1"/>
    <property type="molecule type" value="Genomic_DNA"/>
</dbReference>
<dbReference type="InterPro" id="IPR050426">
    <property type="entry name" value="Glycosyltransferase_28"/>
</dbReference>
<feature type="domain" description="Erythromycin biosynthesis protein CIII-like C-terminal" evidence="2">
    <location>
        <begin position="299"/>
        <end position="403"/>
    </location>
</feature>
<reference evidence="3 4" key="1">
    <citation type="submission" date="2013-05" db="EMBL/GenBank/DDBJ databases">
        <title>Genome assembly of Chondromyces apiculatus DSM 436.</title>
        <authorList>
            <person name="Sharma G."/>
            <person name="Khatri I."/>
            <person name="Kaur C."/>
            <person name="Mayilraj S."/>
            <person name="Subramanian S."/>
        </authorList>
    </citation>
    <scope>NUCLEOTIDE SEQUENCE [LARGE SCALE GENOMIC DNA]</scope>
    <source>
        <strain evidence="3 4">DSM 436</strain>
    </source>
</reference>
<dbReference type="RefSeq" id="WP_044236151.1">
    <property type="nucleotide sequence ID" value="NZ_ASRX01000005.1"/>
</dbReference>
<evidence type="ECO:0000259" key="2">
    <source>
        <dbReference type="Pfam" id="PF06722"/>
    </source>
</evidence>
<dbReference type="GO" id="GO:0005975">
    <property type="term" value="P:carbohydrate metabolic process"/>
    <property type="evidence" value="ECO:0007669"/>
    <property type="project" value="InterPro"/>
</dbReference>
<dbReference type="AlphaFoldDB" id="A0A017TFY2"/>
<evidence type="ECO:0000259" key="1">
    <source>
        <dbReference type="Pfam" id="PF03033"/>
    </source>
</evidence>
<dbReference type="GO" id="GO:0016758">
    <property type="term" value="F:hexosyltransferase activity"/>
    <property type="evidence" value="ECO:0007669"/>
    <property type="project" value="InterPro"/>
</dbReference>
<gene>
    <name evidence="3" type="ORF">CAP_5958</name>
</gene>